<comment type="caution">
    <text evidence="1">The sequence shown here is derived from an EMBL/GenBank/DDBJ whole genome shotgun (WGS) entry which is preliminary data.</text>
</comment>
<keyword evidence="2" id="KW-1185">Reference proteome</keyword>
<evidence type="ECO:0000313" key="1">
    <source>
        <dbReference type="EMBL" id="OLO83950.1"/>
    </source>
</evidence>
<protein>
    <recommendedName>
        <fullName evidence="3">PF13338 domain protein</fullName>
    </recommendedName>
</protein>
<sequence>MDKSSRIEGLLARLAAHQGAARLDTLCSTRAERRLVTRAAADGLITLHPNHVAALKSADPRFILCRRIRGVITCAHAMQHYGLPLQSAPTTLHIAVPCNQGHIPDAIGRVVTHRLSGLILPAADAAPVAPVEQALICYLRCADELDALIALDAAFRLGLTTRPQLESLLQGPRNRRSRKLVSRSHPDARSLLETIARYELEEAGYRPATAVSVPGVGEVDLVLTAHPQDLVSGLTPDTKALRAGSHPALLIETDGYAFHSSRLDWEHDHLRDQAAISAGHVPLHLTSRQVLQHGTVEIVAPVAMRMGIIPIIHSRRGHGALTP</sequence>
<evidence type="ECO:0008006" key="3">
    <source>
        <dbReference type="Google" id="ProtNLM"/>
    </source>
</evidence>
<name>A0ABX3F465_ACTNA</name>
<accession>A0ABX3F465</accession>
<reference evidence="1 2" key="1">
    <citation type="submission" date="2016-12" db="EMBL/GenBank/DDBJ databases">
        <title>Genomic comparison of strains in the 'Actinomyces naeslundii' group.</title>
        <authorList>
            <person name="Mughal S.R."/>
            <person name="Do T."/>
            <person name="Gilbert S.C."/>
            <person name="Witherden E.A."/>
            <person name="Didelot X."/>
            <person name="Beighton D."/>
        </authorList>
    </citation>
    <scope>NUCLEOTIDE SEQUENCE [LARGE SCALE GENOMIC DNA]</scope>
    <source>
        <strain evidence="1 2">WE6B-3</strain>
    </source>
</reference>
<proteinExistence type="predicted"/>
<evidence type="ECO:0000313" key="2">
    <source>
        <dbReference type="Proteomes" id="UP000186781"/>
    </source>
</evidence>
<gene>
    <name evidence="1" type="ORF">BKH13_06055</name>
</gene>
<dbReference type="Proteomes" id="UP000186781">
    <property type="component" value="Unassembled WGS sequence"/>
</dbReference>
<organism evidence="1 2">
    <name type="scientific">Actinomyces naeslundii</name>
    <dbReference type="NCBI Taxonomy" id="1655"/>
    <lineage>
        <taxon>Bacteria</taxon>
        <taxon>Bacillati</taxon>
        <taxon>Actinomycetota</taxon>
        <taxon>Actinomycetes</taxon>
        <taxon>Actinomycetales</taxon>
        <taxon>Actinomycetaceae</taxon>
        <taxon>Actinomyces</taxon>
    </lineage>
</organism>
<dbReference type="RefSeq" id="WP_075405790.1">
    <property type="nucleotide sequence ID" value="NZ_JAPWCK010000003.1"/>
</dbReference>
<dbReference type="EMBL" id="MSKX01000016">
    <property type="protein sequence ID" value="OLO83950.1"/>
    <property type="molecule type" value="Genomic_DNA"/>
</dbReference>